<keyword evidence="6 7" id="KW-0694">RNA-binding</keyword>
<dbReference type="HAMAP" id="MF_00607">
    <property type="entry name" value="16SrRNA_methyltr_A"/>
    <property type="match status" value="1"/>
</dbReference>
<keyword evidence="11" id="KW-1185">Reference proteome</keyword>
<feature type="binding site" evidence="7 8">
    <location>
        <position position="93"/>
    </location>
    <ligand>
        <name>S-adenosyl-L-methionine</name>
        <dbReference type="ChEBI" id="CHEBI:59789"/>
    </ligand>
</feature>
<dbReference type="GO" id="GO:0005829">
    <property type="term" value="C:cytosol"/>
    <property type="evidence" value="ECO:0007669"/>
    <property type="project" value="TreeGrafter"/>
</dbReference>
<dbReference type="GO" id="GO:0052908">
    <property type="term" value="F:16S rRNA (adenine(1518)-N(6)/adenine(1519)-N(6))-dimethyltransferase activity"/>
    <property type="evidence" value="ECO:0007669"/>
    <property type="project" value="UniProtKB-EC"/>
</dbReference>
<dbReference type="InterPro" id="IPR020596">
    <property type="entry name" value="rRNA_Ade_Mease_Trfase_CS"/>
</dbReference>
<evidence type="ECO:0000256" key="4">
    <source>
        <dbReference type="ARBA" id="ARBA00022679"/>
    </source>
</evidence>
<comment type="catalytic activity">
    <reaction evidence="7">
        <text>adenosine(1518)/adenosine(1519) in 16S rRNA + 4 S-adenosyl-L-methionine = N(6)-dimethyladenosine(1518)/N(6)-dimethyladenosine(1519) in 16S rRNA + 4 S-adenosyl-L-homocysteine + 4 H(+)</text>
        <dbReference type="Rhea" id="RHEA:19609"/>
        <dbReference type="Rhea" id="RHEA-COMP:10232"/>
        <dbReference type="Rhea" id="RHEA-COMP:10233"/>
        <dbReference type="ChEBI" id="CHEBI:15378"/>
        <dbReference type="ChEBI" id="CHEBI:57856"/>
        <dbReference type="ChEBI" id="CHEBI:59789"/>
        <dbReference type="ChEBI" id="CHEBI:74411"/>
        <dbReference type="ChEBI" id="CHEBI:74493"/>
        <dbReference type="EC" id="2.1.1.182"/>
    </reaction>
</comment>
<comment type="subcellular location">
    <subcellularLocation>
        <location evidence="7">Cytoplasm</location>
    </subcellularLocation>
</comment>
<dbReference type="InterPro" id="IPR023165">
    <property type="entry name" value="rRNA_Ade_diMease-like_C"/>
</dbReference>
<name>A0AA48GNV9_9BACT</name>
<dbReference type="NCBIfam" id="TIGR00755">
    <property type="entry name" value="ksgA"/>
    <property type="match status" value="1"/>
</dbReference>
<dbReference type="InterPro" id="IPR011530">
    <property type="entry name" value="rRNA_adenine_dimethylase"/>
</dbReference>
<feature type="domain" description="Ribosomal RNA adenine methylase transferase N-terminal" evidence="9">
    <location>
        <begin position="27"/>
        <end position="195"/>
    </location>
</feature>
<dbReference type="InterPro" id="IPR029063">
    <property type="entry name" value="SAM-dependent_MTases_sf"/>
</dbReference>
<dbReference type="PROSITE" id="PS01131">
    <property type="entry name" value="RRNA_A_DIMETH"/>
    <property type="match status" value="1"/>
</dbReference>
<sequence>MELDIAEPLKLTPKKGFGQHFLVQASAIRAIVGSVLASPATRILEIGPGPGVLTAPLLEDGRPLWAVELDPEAVAVLEQRFRGVEHFHLIPGDAVRAALPEGPPFTVAGNLPYNASTAILGRFLVEPLAWERMVFMFQLEVARKILGQPGTKDYGPLSILAQLCCRVTRVLKLGPGAFRPAPKVDSAVLLFEPLPGAPELEARAGLLALLHRSFNHRRKTLANNWQGWLPPEQIHDLLAAQGLPPAIRAEAVPPRTWLELFRALSRKH</sequence>
<accession>A0AA48GNV9</accession>
<dbReference type="InterPro" id="IPR001737">
    <property type="entry name" value="KsgA/Erm"/>
</dbReference>
<dbReference type="KEGG" id="msil:METEAL_25380"/>
<evidence type="ECO:0000256" key="5">
    <source>
        <dbReference type="ARBA" id="ARBA00022691"/>
    </source>
</evidence>
<evidence type="ECO:0000259" key="9">
    <source>
        <dbReference type="SMART" id="SM00650"/>
    </source>
</evidence>
<reference evidence="11" key="1">
    <citation type="journal article" date="2023" name="Int. J. Syst. Evol. Microbiol.">
        <title>Mesoterricola silvestris gen. nov., sp. nov., Mesoterricola sediminis sp. nov., Geothrix oryzae sp. nov., Geothrix edaphica sp. nov., Geothrix rubra sp. nov., and Geothrix limicola sp. nov., six novel members of Acidobacteriota isolated from soils.</title>
        <authorList>
            <person name="Itoh H."/>
            <person name="Sugisawa Y."/>
            <person name="Mise K."/>
            <person name="Xu Z."/>
            <person name="Kuniyasu M."/>
            <person name="Ushijima N."/>
            <person name="Kawano K."/>
            <person name="Kobayashi E."/>
            <person name="Shiratori Y."/>
            <person name="Masuda Y."/>
            <person name="Senoo K."/>
        </authorList>
    </citation>
    <scope>NUCLEOTIDE SEQUENCE [LARGE SCALE GENOMIC DNA]</scope>
    <source>
        <strain evidence="11">W79</strain>
    </source>
</reference>
<evidence type="ECO:0000256" key="2">
    <source>
        <dbReference type="ARBA" id="ARBA00022552"/>
    </source>
</evidence>
<feature type="binding site" evidence="7 8">
    <location>
        <position position="47"/>
    </location>
    <ligand>
        <name>S-adenosyl-L-methionine</name>
        <dbReference type="ChEBI" id="CHEBI:59789"/>
    </ligand>
</feature>
<dbReference type="Proteomes" id="UP001238179">
    <property type="component" value="Chromosome"/>
</dbReference>
<proteinExistence type="inferred from homology"/>
<feature type="binding site" evidence="7 8">
    <location>
        <position position="22"/>
    </location>
    <ligand>
        <name>S-adenosyl-L-methionine</name>
        <dbReference type="ChEBI" id="CHEBI:59789"/>
    </ligand>
</feature>
<dbReference type="GO" id="GO:0003723">
    <property type="term" value="F:RNA binding"/>
    <property type="evidence" value="ECO:0007669"/>
    <property type="project" value="UniProtKB-UniRule"/>
</dbReference>
<dbReference type="SUPFAM" id="SSF53335">
    <property type="entry name" value="S-adenosyl-L-methionine-dependent methyltransferases"/>
    <property type="match status" value="1"/>
</dbReference>
<dbReference type="SMART" id="SM00650">
    <property type="entry name" value="rADc"/>
    <property type="match status" value="1"/>
</dbReference>
<evidence type="ECO:0000313" key="11">
    <source>
        <dbReference type="Proteomes" id="UP001238179"/>
    </source>
</evidence>
<protein>
    <recommendedName>
        <fullName evidence="7">Ribosomal RNA small subunit methyltransferase A</fullName>
        <ecNumber evidence="7">2.1.1.182</ecNumber>
    </recommendedName>
    <alternativeName>
        <fullName evidence="7">16S rRNA (adenine(1518)-N(6)/adenine(1519)-N(6))-dimethyltransferase</fullName>
    </alternativeName>
    <alternativeName>
        <fullName evidence="7">16S rRNA dimethyladenosine transferase</fullName>
    </alternativeName>
    <alternativeName>
        <fullName evidence="7">16S rRNA dimethylase</fullName>
    </alternativeName>
    <alternativeName>
        <fullName evidence="7">S-adenosylmethionine-6-N', N'-adenosyl(rRNA) dimethyltransferase</fullName>
    </alternativeName>
</protein>
<dbReference type="EMBL" id="AP027080">
    <property type="protein sequence ID" value="BDU73364.1"/>
    <property type="molecule type" value="Genomic_DNA"/>
</dbReference>
<dbReference type="Gene3D" id="1.10.8.100">
    <property type="entry name" value="Ribosomal RNA adenine dimethylase-like, domain 2"/>
    <property type="match status" value="1"/>
</dbReference>
<evidence type="ECO:0000313" key="10">
    <source>
        <dbReference type="EMBL" id="BDU73364.1"/>
    </source>
</evidence>
<dbReference type="AlphaFoldDB" id="A0AA48GNV9"/>
<evidence type="ECO:0000256" key="6">
    <source>
        <dbReference type="ARBA" id="ARBA00022884"/>
    </source>
</evidence>
<feature type="binding site" evidence="7 8">
    <location>
        <position position="20"/>
    </location>
    <ligand>
        <name>S-adenosyl-L-methionine</name>
        <dbReference type="ChEBI" id="CHEBI:59789"/>
    </ligand>
</feature>
<evidence type="ECO:0000256" key="8">
    <source>
        <dbReference type="PROSITE-ProRule" id="PRU01026"/>
    </source>
</evidence>
<feature type="binding site" evidence="7 8">
    <location>
        <position position="110"/>
    </location>
    <ligand>
        <name>S-adenosyl-L-methionine</name>
        <dbReference type="ChEBI" id="CHEBI:59789"/>
    </ligand>
</feature>
<dbReference type="Gene3D" id="3.40.50.150">
    <property type="entry name" value="Vaccinia Virus protein VP39"/>
    <property type="match status" value="1"/>
</dbReference>
<keyword evidence="3 7" id="KW-0489">Methyltransferase</keyword>
<keyword evidence="4 7" id="KW-0808">Transferase</keyword>
<dbReference type="PANTHER" id="PTHR11727:SF7">
    <property type="entry name" value="DIMETHYLADENOSINE TRANSFERASE-RELATED"/>
    <property type="match status" value="1"/>
</dbReference>
<keyword evidence="2 7" id="KW-0698">rRNA processing</keyword>
<dbReference type="PANTHER" id="PTHR11727">
    <property type="entry name" value="DIMETHYLADENOSINE TRANSFERASE"/>
    <property type="match status" value="1"/>
</dbReference>
<gene>
    <name evidence="7 10" type="primary">rsmA</name>
    <name evidence="7" type="synonym">ksgA</name>
    <name evidence="10" type="ORF">METEAL_25380</name>
</gene>
<comment type="similarity">
    <text evidence="7">Belongs to the class I-like SAM-binding methyltransferase superfamily. rRNA adenine N(6)-methyltransferase family. RsmA subfamily.</text>
</comment>
<dbReference type="RefSeq" id="WP_316412016.1">
    <property type="nucleotide sequence ID" value="NZ_AP027080.1"/>
</dbReference>
<keyword evidence="5 7" id="KW-0949">S-adenosyl-L-methionine</keyword>
<dbReference type="PROSITE" id="PS51689">
    <property type="entry name" value="SAM_RNA_A_N6_MT"/>
    <property type="match status" value="1"/>
</dbReference>
<feature type="binding site" evidence="7 8">
    <location>
        <position position="68"/>
    </location>
    <ligand>
        <name>S-adenosyl-L-methionine</name>
        <dbReference type="ChEBI" id="CHEBI:59789"/>
    </ligand>
</feature>
<organism evidence="10 11">
    <name type="scientific">Mesoterricola silvestris</name>
    <dbReference type="NCBI Taxonomy" id="2927979"/>
    <lineage>
        <taxon>Bacteria</taxon>
        <taxon>Pseudomonadati</taxon>
        <taxon>Acidobacteriota</taxon>
        <taxon>Holophagae</taxon>
        <taxon>Holophagales</taxon>
        <taxon>Holophagaceae</taxon>
        <taxon>Mesoterricola</taxon>
    </lineage>
</organism>
<dbReference type="InterPro" id="IPR020598">
    <property type="entry name" value="rRNA_Ade_methylase_Trfase_N"/>
</dbReference>
<dbReference type="CDD" id="cd02440">
    <property type="entry name" value="AdoMet_MTases"/>
    <property type="match status" value="1"/>
</dbReference>
<evidence type="ECO:0000256" key="7">
    <source>
        <dbReference type="HAMAP-Rule" id="MF_00607"/>
    </source>
</evidence>
<evidence type="ECO:0000256" key="3">
    <source>
        <dbReference type="ARBA" id="ARBA00022603"/>
    </source>
</evidence>
<comment type="function">
    <text evidence="7">Specifically dimethylates two adjacent adenosines (A1518 and A1519) in the loop of a conserved hairpin near the 3'-end of 16S rRNA in the 30S particle. May play a critical role in biogenesis of 30S subunits.</text>
</comment>
<dbReference type="EC" id="2.1.1.182" evidence="7"/>
<keyword evidence="1 7" id="KW-0963">Cytoplasm</keyword>
<evidence type="ECO:0000256" key="1">
    <source>
        <dbReference type="ARBA" id="ARBA00022490"/>
    </source>
</evidence>
<dbReference type="Pfam" id="PF00398">
    <property type="entry name" value="RrnaAD"/>
    <property type="match status" value="1"/>
</dbReference>